<proteinExistence type="inferred from homology"/>
<evidence type="ECO:0000313" key="3">
    <source>
        <dbReference type="EMBL" id="TDD78038.1"/>
    </source>
</evidence>
<name>A0A4R5AX12_9ACTN</name>
<evidence type="ECO:0000256" key="1">
    <source>
        <dbReference type="ARBA" id="ARBA00008000"/>
    </source>
</evidence>
<comment type="similarity">
    <text evidence="1">Belongs to the FAD-binding oxidoreductase/transferase type 4 family.</text>
</comment>
<gene>
    <name evidence="3" type="ORF">E1298_28955</name>
</gene>
<dbReference type="GO" id="GO:0008609">
    <property type="term" value="F:alkylglycerone-phosphate synthase activity"/>
    <property type="evidence" value="ECO:0007669"/>
    <property type="project" value="InterPro"/>
</dbReference>
<dbReference type="AlphaFoldDB" id="A0A4R5AX12"/>
<evidence type="ECO:0000256" key="2">
    <source>
        <dbReference type="ARBA" id="ARBA00023002"/>
    </source>
</evidence>
<sequence length="149" mass="15858">MCHSVSPDTGRATGGAVETRDMLWSGWGDPARATPLPEPMVGLLRDLLGVRPAEAVPPALDDVQVPASRLSPDDLDALAEAVHGMDHVRTDTETRVRHTRGKSTSDLLRIRTGETADAPDAVVLPATHDEVLAVLRTCAARRIAVVPFG</sequence>
<keyword evidence="4" id="KW-1185">Reference proteome</keyword>
<dbReference type="PANTHER" id="PTHR46568:SF1">
    <property type="entry name" value="ALKYLDIHYDROXYACETONEPHOSPHATE SYNTHASE, PEROXISOMAL"/>
    <property type="match status" value="1"/>
</dbReference>
<reference evidence="3 4" key="1">
    <citation type="submission" date="2019-03" db="EMBL/GenBank/DDBJ databases">
        <title>Draft genome sequences of novel Actinobacteria.</title>
        <authorList>
            <person name="Sahin N."/>
            <person name="Ay H."/>
            <person name="Saygin H."/>
        </authorList>
    </citation>
    <scope>NUCLEOTIDE SEQUENCE [LARGE SCALE GENOMIC DNA]</scope>
    <source>
        <strain evidence="3 4">H3C3</strain>
    </source>
</reference>
<feature type="non-terminal residue" evidence="3">
    <location>
        <position position="149"/>
    </location>
</feature>
<dbReference type="Gene3D" id="3.30.43.10">
    <property type="entry name" value="Uridine Diphospho-n-acetylenolpyruvylglucosamine Reductase, domain 2"/>
    <property type="match status" value="1"/>
</dbReference>
<accession>A0A4R5AX12</accession>
<dbReference type="InterPro" id="IPR025650">
    <property type="entry name" value="Alkyl-DHAP_Synthase"/>
</dbReference>
<organism evidence="3 4">
    <name type="scientific">Actinomadura rubrisoli</name>
    <dbReference type="NCBI Taxonomy" id="2530368"/>
    <lineage>
        <taxon>Bacteria</taxon>
        <taxon>Bacillati</taxon>
        <taxon>Actinomycetota</taxon>
        <taxon>Actinomycetes</taxon>
        <taxon>Streptosporangiales</taxon>
        <taxon>Thermomonosporaceae</taxon>
        <taxon>Actinomadura</taxon>
    </lineage>
</organism>
<dbReference type="GO" id="GO:0016491">
    <property type="term" value="F:oxidoreductase activity"/>
    <property type="evidence" value="ECO:0007669"/>
    <property type="project" value="UniProtKB-KW"/>
</dbReference>
<keyword evidence="2" id="KW-0560">Oxidoreductase</keyword>
<dbReference type="GO" id="GO:0008610">
    <property type="term" value="P:lipid biosynthetic process"/>
    <property type="evidence" value="ECO:0007669"/>
    <property type="project" value="InterPro"/>
</dbReference>
<comment type="caution">
    <text evidence="3">The sequence shown here is derived from an EMBL/GenBank/DDBJ whole genome shotgun (WGS) entry which is preliminary data.</text>
</comment>
<dbReference type="GO" id="GO:0050660">
    <property type="term" value="F:flavin adenine dinucleotide binding"/>
    <property type="evidence" value="ECO:0007669"/>
    <property type="project" value="InterPro"/>
</dbReference>
<dbReference type="InterPro" id="IPR016167">
    <property type="entry name" value="FAD-bd_PCMH_sub1"/>
</dbReference>
<evidence type="ECO:0008006" key="5">
    <source>
        <dbReference type="Google" id="ProtNLM"/>
    </source>
</evidence>
<evidence type="ECO:0000313" key="4">
    <source>
        <dbReference type="Proteomes" id="UP000294513"/>
    </source>
</evidence>
<dbReference type="Proteomes" id="UP000294513">
    <property type="component" value="Unassembled WGS sequence"/>
</dbReference>
<dbReference type="EMBL" id="SMKU01000189">
    <property type="protein sequence ID" value="TDD78038.1"/>
    <property type="molecule type" value="Genomic_DNA"/>
</dbReference>
<dbReference type="InterPro" id="IPR036318">
    <property type="entry name" value="FAD-bd_PCMH-like_sf"/>
</dbReference>
<dbReference type="PANTHER" id="PTHR46568">
    <property type="entry name" value="ALKYLDIHYDROXYACETONEPHOSPHATE SYNTHASE, PEROXISOMAL"/>
    <property type="match status" value="1"/>
</dbReference>
<dbReference type="SUPFAM" id="SSF56176">
    <property type="entry name" value="FAD-binding/transporter-associated domain-like"/>
    <property type="match status" value="1"/>
</dbReference>
<protein>
    <recommendedName>
        <fullName evidence="5">FAD-binding oxidoreductase</fullName>
    </recommendedName>
</protein>